<dbReference type="Proteomes" id="UP001160148">
    <property type="component" value="Unassembled WGS sequence"/>
</dbReference>
<evidence type="ECO:0000313" key="2">
    <source>
        <dbReference type="EMBL" id="CAI6359348.1"/>
    </source>
</evidence>
<gene>
    <name evidence="2" type="ORF">MEUPH1_LOCUS14769</name>
</gene>
<comment type="caution">
    <text evidence="2">The sequence shown here is derived from an EMBL/GenBank/DDBJ whole genome shotgun (WGS) entry which is preliminary data.</text>
</comment>
<sequence>MDETKRPANGRQVSGPLVRQYLISFSRPAQRNIISRTGRISKRMKNSEQSAGCVAEISNGSDTSDSKTPPEGRVEDNSMCPRLPIAPR</sequence>
<name>A0AAV0WU53_9HEMI</name>
<dbReference type="EMBL" id="CARXXK010000002">
    <property type="protein sequence ID" value="CAI6359348.1"/>
    <property type="molecule type" value="Genomic_DNA"/>
</dbReference>
<accession>A0AAV0WU53</accession>
<protein>
    <submittedName>
        <fullName evidence="2">Uncharacterized protein</fullName>
    </submittedName>
</protein>
<proteinExistence type="predicted"/>
<keyword evidence="3" id="KW-1185">Reference proteome</keyword>
<evidence type="ECO:0000313" key="3">
    <source>
        <dbReference type="Proteomes" id="UP001160148"/>
    </source>
</evidence>
<feature type="compositionally biased region" description="Basic and acidic residues" evidence="1">
    <location>
        <begin position="64"/>
        <end position="76"/>
    </location>
</feature>
<organism evidence="2 3">
    <name type="scientific">Macrosiphum euphorbiae</name>
    <name type="common">potato aphid</name>
    <dbReference type="NCBI Taxonomy" id="13131"/>
    <lineage>
        <taxon>Eukaryota</taxon>
        <taxon>Metazoa</taxon>
        <taxon>Ecdysozoa</taxon>
        <taxon>Arthropoda</taxon>
        <taxon>Hexapoda</taxon>
        <taxon>Insecta</taxon>
        <taxon>Pterygota</taxon>
        <taxon>Neoptera</taxon>
        <taxon>Paraneoptera</taxon>
        <taxon>Hemiptera</taxon>
        <taxon>Sternorrhyncha</taxon>
        <taxon>Aphidomorpha</taxon>
        <taxon>Aphidoidea</taxon>
        <taxon>Aphididae</taxon>
        <taxon>Macrosiphini</taxon>
        <taxon>Macrosiphum</taxon>
    </lineage>
</organism>
<feature type="region of interest" description="Disordered" evidence="1">
    <location>
        <begin position="42"/>
        <end position="88"/>
    </location>
</feature>
<reference evidence="2 3" key="1">
    <citation type="submission" date="2023-01" db="EMBL/GenBank/DDBJ databases">
        <authorList>
            <person name="Whitehead M."/>
        </authorList>
    </citation>
    <scope>NUCLEOTIDE SEQUENCE [LARGE SCALE GENOMIC DNA]</scope>
</reference>
<dbReference type="AlphaFoldDB" id="A0AAV0WU53"/>
<evidence type="ECO:0000256" key="1">
    <source>
        <dbReference type="SAM" id="MobiDB-lite"/>
    </source>
</evidence>